<dbReference type="SUPFAM" id="SSF53167">
    <property type="entry name" value="Purine and uridine phosphorylases"/>
    <property type="match status" value="1"/>
</dbReference>
<dbReference type="Gene3D" id="3.40.50.300">
    <property type="entry name" value="P-loop containing nucleotide triphosphate hydrolases"/>
    <property type="match status" value="1"/>
</dbReference>
<dbReference type="SUPFAM" id="SSF48403">
    <property type="entry name" value="Ankyrin repeat"/>
    <property type="match status" value="1"/>
</dbReference>
<dbReference type="InterPro" id="IPR027417">
    <property type="entry name" value="P-loop_NTPase"/>
</dbReference>
<reference evidence="5" key="1">
    <citation type="journal article" date="2021" name="Nat. Commun.">
        <title>Genetic determinants of endophytism in the Arabidopsis root mycobiome.</title>
        <authorList>
            <person name="Mesny F."/>
            <person name="Miyauchi S."/>
            <person name="Thiergart T."/>
            <person name="Pickel B."/>
            <person name="Atanasova L."/>
            <person name="Karlsson M."/>
            <person name="Huettel B."/>
            <person name="Barry K.W."/>
            <person name="Haridas S."/>
            <person name="Chen C."/>
            <person name="Bauer D."/>
            <person name="Andreopoulos W."/>
            <person name="Pangilinan J."/>
            <person name="LaButti K."/>
            <person name="Riley R."/>
            <person name="Lipzen A."/>
            <person name="Clum A."/>
            <person name="Drula E."/>
            <person name="Henrissat B."/>
            <person name="Kohler A."/>
            <person name="Grigoriev I.V."/>
            <person name="Martin F.M."/>
            <person name="Hacquard S."/>
        </authorList>
    </citation>
    <scope>NUCLEOTIDE SEQUENCE</scope>
    <source>
        <strain evidence="5">MPI-CAGE-AT-0021</strain>
    </source>
</reference>
<dbReference type="InterPro" id="IPR002110">
    <property type="entry name" value="Ankyrin_rpt"/>
</dbReference>
<dbReference type="GO" id="GO:0003824">
    <property type="term" value="F:catalytic activity"/>
    <property type="evidence" value="ECO:0007669"/>
    <property type="project" value="InterPro"/>
</dbReference>
<protein>
    <recommendedName>
        <fullName evidence="7">Nucleoside phosphorylase domain-containing protein</fullName>
    </recommendedName>
</protein>
<gene>
    <name evidence="5" type="ORF">B0J13DRAFT_627373</name>
</gene>
<dbReference type="Pfam" id="PF24883">
    <property type="entry name" value="NPHP3_N"/>
    <property type="match status" value="1"/>
</dbReference>
<dbReference type="InterPro" id="IPR036770">
    <property type="entry name" value="Ankyrin_rpt-contain_sf"/>
</dbReference>
<evidence type="ECO:0000259" key="4">
    <source>
        <dbReference type="Pfam" id="PF24883"/>
    </source>
</evidence>
<evidence type="ECO:0008006" key="7">
    <source>
        <dbReference type="Google" id="ProtNLM"/>
    </source>
</evidence>
<dbReference type="GO" id="GO:0009116">
    <property type="term" value="P:nucleoside metabolic process"/>
    <property type="evidence" value="ECO:0007669"/>
    <property type="project" value="InterPro"/>
</dbReference>
<dbReference type="Gene3D" id="1.25.40.20">
    <property type="entry name" value="Ankyrin repeat-containing domain"/>
    <property type="match status" value="1"/>
</dbReference>
<dbReference type="EMBL" id="JAGMUU010000021">
    <property type="protein sequence ID" value="KAH7129542.1"/>
    <property type="molecule type" value="Genomic_DNA"/>
</dbReference>
<dbReference type="InterPro" id="IPR056884">
    <property type="entry name" value="NPHP3-like_N"/>
</dbReference>
<accession>A0A9P9IQM2</accession>
<feature type="domain" description="Nephrocystin 3-like N-terminal" evidence="4">
    <location>
        <begin position="417"/>
        <end position="596"/>
    </location>
</feature>
<dbReference type="InterPro" id="IPR000845">
    <property type="entry name" value="Nucleoside_phosphorylase_d"/>
</dbReference>
<dbReference type="InterPro" id="IPR035994">
    <property type="entry name" value="Nucleoside_phosphorylase_sf"/>
</dbReference>
<comment type="caution">
    <text evidence="5">The sequence shown here is derived from an EMBL/GenBank/DDBJ whole genome shotgun (WGS) entry which is preliminary data.</text>
</comment>
<dbReference type="AlphaFoldDB" id="A0A9P9IQM2"/>
<feature type="repeat" description="ANK" evidence="2">
    <location>
        <begin position="973"/>
        <end position="1006"/>
    </location>
</feature>
<evidence type="ECO:0000259" key="3">
    <source>
        <dbReference type="Pfam" id="PF01048"/>
    </source>
</evidence>
<feature type="domain" description="Nucleoside phosphorylase" evidence="3">
    <location>
        <begin position="86"/>
        <end position="377"/>
    </location>
</feature>
<organism evidence="5 6">
    <name type="scientific">Dactylonectria estremocensis</name>
    <dbReference type="NCBI Taxonomy" id="1079267"/>
    <lineage>
        <taxon>Eukaryota</taxon>
        <taxon>Fungi</taxon>
        <taxon>Dikarya</taxon>
        <taxon>Ascomycota</taxon>
        <taxon>Pezizomycotina</taxon>
        <taxon>Sordariomycetes</taxon>
        <taxon>Hypocreomycetidae</taxon>
        <taxon>Hypocreales</taxon>
        <taxon>Nectriaceae</taxon>
        <taxon>Dactylonectria</taxon>
    </lineage>
</organism>
<dbReference type="Gene3D" id="3.40.50.1580">
    <property type="entry name" value="Nucleoside phosphorylase domain"/>
    <property type="match status" value="1"/>
</dbReference>
<keyword evidence="2" id="KW-0040">ANK repeat</keyword>
<keyword evidence="6" id="KW-1185">Reference proteome</keyword>
<name>A0A9P9IQM2_9HYPO</name>
<dbReference type="InterPro" id="IPR053137">
    <property type="entry name" value="NLR-like"/>
</dbReference>
<feature type="repeat" description="ANK" evidence="2">
    <location>
        <begin position="1040"/>
        <end position="1073"/>
    </location>
</feature>
<evidence type="ECO:0000313" key="5">
    <source>
        <dbReference type="EMBL" id="KAH7129542.1"/>
    </source>
</evidence>
<keyword evidence="1" id="KW-0677">Repeat</keyword>
<dbReference type="PROSITE" id="PS50088">
    <property type="entry name" value="ANK_REPEAT"/>
    <property type="match status" value="4"/>
</dbReference>
<proteinExistence type="predicted"/>
<dbReference type="SUPFAM" id="SSF52540">
    <property type="entry name" value="P-loop containing nucleoside triphosphate hydrolases"/>
    <property type="match status" value="1"/>
</dbReference>
<dbReference type="SMART" id="SM00248">
    <property type="entry name" value="ANK"/>
    <property type="match status" value="5"/>
</dbReference>
<dbReference type="Pfam" id="PF12796">
    <property type="entry name" value="Ank_2"/>
    <property type="match status" value="1"/>
</dbReference>
<dbReference type="OrthoDB" id="194358at2759"/>
<feature type="repeat" description="ANK" evidence="2">
    <location>
        <begin position="1074"/>
        <end position="1106"/>
    </location>
</feature>
<sequence length="1135" mass="127290">MSFGYSAGDVITGANLTYRLIRIMAETKDALVEYLESMSKLCKGGTGDESAFPGVSKPWNTAQIDHHRQRQVQNIIPRLPPQDYTVGWICALPIELAAATAMLDCIHENLPIDPSDSNTYTLGNMGKHNVVVACLPIGGYGTNNAATVASNMNRSFRSICTRLMVGIGGGVPGKLDVRLGDVVVSKEVVQYDHGKTIQEGHFQRTGTLNKPPQALLTAVSKLEADYASKPSKVPSILSEMLARFPSMTKYTYPGSLYDRLFDGSYDHEQSMDNCENCDASRLVKRIVRSSTHPAIHYGVVASGNQVMKHGMTRDRLAKQLDVLCFEMEAAGLMDSFPCLVIRGICDYSDSHKNKQWQEYAAATAAAYAKELLSILSHSVSIAKGGESDGDRRKQLLDSLGFEEFDSRLLNIQESYSETCHWLLEHPCYLKWLDPAKAVENHGFLWIKGKPGAGKSTLMSFVYKEATKDKKRTVVSFFFNARGGELERSTTGMYRSLLYQLLKAVPGLLSVLDKPNNEDEIDTLRTIVDGGLWKVKMLQDLLRTAISRLDHHHVMLFIDAIDECNVDEVEEIVEHLQTLGACAVSNRSRFNICISSRHYPHIDIEYGQELVLEHEDGHTRDIATYIHSKLKVGKGKTSDEIKDRMRVRAHGVFMWVVLVVSILNKEYRGGRVFAVKKRLDTIPGKLVDLFKEILSRDQENMQDLQLYIQWIFFARQEVTPDDMQKFVTSSSKGLAETTETTSVQFIHESVREFFLKDGLPGLWPNLISEFQSFSHSQLQQCCYTYIKLDVLGPVPSHIPDDNTSLRALRKFEKSVCKRLPFIRYATQNLLYHADLAAHDVPQGAFLKQFDLKAWTKLDNLFKRTYDLNSPTATLVYVLAENNLPNLIEAARHLGERFHARGEYYKYPLFAALCKWNQGAVRALLQQDEYIAKGYGIPHGDGQTPLGWAMRNNDLSLVKLFIMSKEFDINMGDRGDDAPLLWAIKRGHDSVVELLLATKGVDVNVQDHRNQTAIFEAARAQKEAMVLLLLAAGADVKVRDWSGRTPLSWAIEFGSEAIIKLLLSAEGVDIESRDRLGWTPFFWAAVRRRWGIAMLLLRAGANADPEDNHGWTPFSWVAAHNDVAALLAPQGQLDAGM</sequence>
<dbReference type="Proteomes" id="UP000717696">
    <property type="component" value="Unassembled WGS sequence"/>
</dbReference>
<dbReference type="PANTHER" id="PTHR46082:SF11">
    <property type="entry name" value="AAA+ ATPASE DOMAIN-CONTAINING PROTEIN-RELATED"/>
    <property type="match status" value="1"/>
</dbReference>
<evidence type="ECO:0000256" key="1">
    <source>
        <dbReference type="ARBA" id="ARBA00022737"/>
    </source>
</evidence>
<dbReference type="Pfam" id="PF01048">
    <property type="entry name" value="PNP_UDP_1"/>
    <property type="match status" value="1"/>
</dbReference>
<evidence type="ECO:0000313" key="6">
    <source>
        <dbReference type="Proteomes" id="UP000717696"/>
    </source>
</evidence>
<evidence type="ECO:0000256" key="2">
    <source>
        <dbReference type="PROSITE-ProRule" id="PRU00023"/>
    </source>
</evidence>
<feature type="repeat" description="ANK" evidence="2">
    <location>
        <begin position="1007"/>
        <end position="1039"/>
    </location>
</feature>
<dbReference type="PANTHER" id="PTHR46082">
    <property type="entry name" value="ATP/GTP-BINDING PROTEIN-RELATED"/>
    <property type="match status" value="1"/>
</dbReference>